<evidence type="ECO:0000256" key="3">
    <source>
        <dbReference type="ARBA" id="ARBA00023004"/>
    </source>
</evidence>
<dbReference type="InterPro" id="IPR058240">
    <property type="entry name" value="rSAM_sf"/>
</dbReference>
<keyword evidence="7" id="KW-1185">Reference proteome</keyword>
<dbReference type="Gene3D" id="3.20.20.70">
    <property type="entry name" value="Aldolase class I"/>
    <property type="match status" value="1"/>
</dbReference>
<keyword evidence="2" id="KW-0479">Metal-binding</keyword>
<dbReference type="SFLD" id="SFLDS00029">
    <property type="entry name" value="Radical_SAM"/>
    <property type="match status" value="1"/>
</dbReference>
<reference evidence="6 7" key="1">
    <citation type="submission" date="2023-05" db="EMBL/GenBank/DDBJ databases">
        <title>Gordonibacter KGMB12511T sp. nov., isolated from faeces of healthy Korean.</title>
        <authorList>
            <person name="Kim H.S."/>
            <person name="Kim J.-S."/>
            <person name="Suh M.K."/>
            <person name="Eom M.K."/>
            <person name="Do H.E."/>
            <person name="Lee J.-S."/>
        </authorList>
    </citation>
    <scope>NUCLEOTIDE SEQUENCE [LARGE SCALE GENOMIC DNA]</scope>
    <source>
        <strain evidence="6 7">KGMB12511</strain>
    </source>
</reference>
<dbReference type="EMBL" id="JASJEU010000016">
    <property type="protein sequence ID" value="MDJ1650897.1"/>
    <property type="molecule type" value="Genomic_DNA"/>
</dbReference>
<gene>
    <name evidence="6" type="ORF">QNJ86_08815</name>
</gene>
<evidence type="ECO:0000259" key="5">
    <source>
        <dbReference type="PROSITE" id="PS51918"/>
    </source>
</evidence>
<keyword evidence="4" id="KW-0411">Iron-sulfur</keyword>
<dbReference type="Pfam" id="PF04055">
    <property type="entry name" value="Radical_SAM"/>
    <property type="match status" value="1"/>
</dbReference>
<dbReference type="InterPro" id="IPR013785">
    <property type="entry name" value="Aldolase_TIM"/>
</dbReference>
<name>A0ABT7DNU1_9ACTN</name>
<dbReference type="CDD" id="cd01335">
    <property type="entry name" value="Radical_SAM"/>
    <property type="match status" value="1"/>
</dbReference>
<dbReference type="PROSITE" id="PS51918">
    <property type="entry name" value="RADICAL_SAM"/>
    <property type="match status" value="1"/>
</dbReference>
<evidence type="ECO:0000256" key="2">
    <source>
        <dbReference type="ARBA" id="ARBA00022723"/>
    </source>
</evidence>
<dbReference type="InterPro" id="IPR007197">
    <property type="entry name" value="rSAM"/>
</dbReference>
<protein>
    <submittedName>
        <fullName evidence="6">Radical SAM protein</fullName>
    </submittedName>
</protein>
<organism evidence="6 7">
    <name type="scientific">Gordonibacter faecis</name>
    <dbReference type="NCBI Taxonomy" id="3047475"/>
    <lineage>
        <taxon>Bacteria</taxon>
        <taxon>Bacillati</taxon>
        <taxon>Actinomycetota</taxon>
        <taxon>Coriobacteriia</taxon>
        <taxon>Eggerthellales</taxon>
        <taxon>Eggerthellaceae</taxon>
        <taxon>Gordonibacter</taxon>
    </lineage>
</organism>
<evidence type="ECO:0000256" key="4">
    <source>
        <dbReference type="ARBA" id="ARBA00023014"/>
    </source>
</evidence>
<evidence type="ECO:0000313" key="7">
    <source>
        <dbReference type="Proteomes" id="UP001232750"/>
    </source>
</evidence>
<evidence type="ECO:0000256" key="1">
    <source>
        <dbReference type="ARBA" id="ARBA00022691"/>
    </source>
</evidence>
<feature type="domain" description="Radical SAM core" evidence="5">
    <location>
        <begin position="67"/>
        <end position="273"/>
    </location>
</feature>
<evidence type="ECO:0000313" key="6">
    <source>
        <dbReference type="EMBL" id="MDJ1650897.1"/>
    </source>
</evidence>
<sequence>MNLEAYRAAFDAVQADFEEAVAACGLPFEREESQPRVRRAAATCGFCENSGASLGKGWLSPSCRACRTGEETATFFISLKCTRNCYFCFNVNQEDYEYHRTHERAIAAELRAAHAAGAKFRHLAVTGGEPCLHPDELLAFLHCAQELYPEARTRLYTSGDCLDDRLLVALRDAGLSEIRFSVKMEESADQRWETLSKIAEAVGVIPDVMVEMPVIPGTLDEMRELLVQLDERGVRGINLLEFCFPLANAEAFAARGFELRRNPYVVPYNYWYAGGLSIAGSEAECLELLRFAAEKGLRLGVHYCSLDNKFSGQIYQQDKPFLLDDAFAAHYAWLSFDNADYFLKCAKVFGDDVSTVERLLGELIEDSGDTLRSADKAFTSGSAPEAAFEDRIHKDSAIPELAFPLAWASIVAEALPMVELGVSLNVLEPDETSLHLREVALNPWHPTEGEHSLFYAAN</sequence>
<accession>A0ABT7DNU1</accession>
<dbReference type="PANTHER" id="PTHR43288">
    <property type="entry name" value="BIOTIN SYNTHASE-RELATED PROTEIN, RADICAL SAM SUPERFAMILY"/>
    <property type="match status" value="1"/>
</dbReference>
<dbReference type="PANTHER" id="PTHR43288:SF1">
    <property type="entry name" value="GLYCYL-RADICAL ENZYME ACTIVATING ENZYME MJ0021-RELATED"/>
    <property type="match status" value="1"/>
</dbReference>
<proteinExistence type="predicted"/>
<dbReference type="RefSeq" id="WP_283832241.1">
    <property type="nucleotide sequence ID" value="NZ_JASJEU010000016.1"/>
</dbReference>
<keyword evidence="3" id="KW-0408">Iron</keyword>
<comment type="caution">
    <text evidence="6">The sequence shown here is derived from an EMBL/GenBank/DDBJ whole genome shotgun (WGS) entry which is preliminary data.</text>
</comment>
<keyword evidence="1" id="KW-0949">S-adenosyl-L-methionine</keyword>
<dbReference type="SUPFAM" id="SSF102114">
    <property type="entry name" value="Radical SAM enzymes"/>
    <property type="match status" value="1"/>
</dbReference>
<dbReference type="Proteomes" id="UP001232750">
    <property type="component" value="Unassembled WGS sequence"/>
</dbReference>